<accession>B2FJK7</accession>
<dbReference type="EMBL" id="AM743169">
    <property type="protein sequence ID" value="CAQ46486.1"/>
    <property type="molecule type" value="Genomic_DNA"/>
</dbReference>
<dbReference type="HOGENOM" id="CLU_2526141_0_0_6"/>
<organism evidence="1 2">
    <name type="scientific">Stenotrophomonas maltophilia (strain K279a)</name>
    <dbReference type="NCBI Taxonomy" id="522373"/>
    <lineage>
        <taxon>Bacteria</taxon>
        <taxon>Pseudomonadati</taxon>
        <taxon>Pseudomonadota</taxon>
        <taxon>Gammaproteobacteria</taxon>
        <taxon>Lysobacterales</taxon>
        <taxon>Lysobacteraceae</taxon>
        <taxon>Stenotrophomonas</taxon>
        <taxon>Stenotrophomonas maltophilia group</taxon>
    </lineage>
</organism>
<dbReference type="AlphaFoldDB" id="B2FJK7"/>
<evidence type="ECO:0000313" key="2">
    <source>
        <dbReference type="Proteomes" id="UP000008840"/>
    </source>
</evidence>
<dbReference type="EnsemblBacteria" id="CAQ46486">
    <property type="protein sequence ID" value="CAQ46486"/>
    <property type="gene ID" value="Smlt3036"/>
</dbReference>
<name>B2FJK7_STRMK</name>
<protein>
    <submittedName>
        <fullName evidence="1">Uncharacterized protein</fullName>
    </submittedName>
</protein>
<sequence>MMNLNRDSVLDTSELLRIRQGRGSGPQCSMDWAGSPKKRLKCTEIVIRSKGKHRDEVGKFMSDKGAQLLLPVGNNGKEWLWKIP</sequence>
<dbReference type="KEGG" id="sml:Smlt3036"/>
<dbReference type="Proteomes" id="UP000008840">
    <property type="component" value="Chromosome"/>
</dbReference>
<reference evidence="1 2" key="1">
    <citation type="journal article" date="2008" name="Genome Biol.">
        <title>The complete genome, comparative and functional analysis of Stenotrophomonas maltophilia reveals an organism heavily shielded by drug resistance determinants.</title>
        <authorList>
            <person name="Crossman L.C."/>
            <person name="Gould V.C."/>
            <person name="Dow J.M."/>
            <person name="Vernikos G.S."/>
            <person name="Okazaki A."/>
            <person name="Sebaihia M."/>
            <person name="Saunders D."/>
            <person name="Arrowsmith C."/>
            <person name="Carver T."/>
            <person name="Peters N."/>
            <person name="Adlem E."/>
            <person name="Kerhornou A."/>
            <person name="Lord A."/>
            <person name="Murphy L."/>
            <person name="Seeger K."/>
            <person name="Squares R."/>
            <person name="Rutter S."/>
            <person name="Quail M.A."/>
            <person name="Rajandream M.A."/>
            <person name="Harris D."/>
            <person name="Churcher C."/>
            <person name="Bentley S.D."/>
            <person name="Parkhill J."/>
            <person name="Thomson N.R."/>
            <person name="Avison M.B."/>
        </authorList>
    </citation>
    <scope>NUCLEOTIDE SEQUENCE [LARGE SCALE GENOMIC DNA]</scope>
    <source>
        <strain evidence="1 2">K279a</strain>
    </source>
</reference>
<gene>
    <name evidence="1" type="ordered locus">Smlt3036</name>
</gene>
<evidence type="ECO:0000313" key="1">
    <source>
        <dbReference type="EMBL" id="CAQ46486.1"/>
    </source>
</evidence>
<keyword evidence="2" id="KW-1185">Reference proteome</keyword>
<proteinExistence type="predicted"/>